<evidence type="ECO:0000259" key="9">
    <source>
        <dbReference type="SMART" id="SM01349"/>
    </source>
</evidence>
<dbReference type="Gramene" id="TRITD4Av1G195250.8">
    <property type="protein sequence ID" value="TRITD4Av1G195250.8"/>
    <property type="gene ID" value="TRITD4Av1G195250"/>
</dbReference>
<dbReference type="InterPro" id="IPR034085">
    <property type="entry name" value="TOG"/>
</dbReference>
<dbReference type="Gene3D" id="1.25.10.10">
    <property type="entry name" value="Leucine-rich Repeat Variant"/>
    <property type="match status" value="1"/>
</dbReference>
<dbReference type="InterPro" id="IPR057672">
    <property type="entry name" value="TPR_IPO4/5"/>
</dbReference>
<dbReference type="GO" id="GO:0005634">
    <property type="term" value="C:nucleus"/>
    <property type="evidence" value="ECO:0007669"/>
    <property type="project" value="UniProtKB-SubCell"/>
</dbReference>
<dbReference type="Pfam" id="PF13513">
    <property type="entry name" value="HEAT_EZ"/>
    <property type="match status" value="1"/>
</dbReference>
<dbReference type="InterPro" id="IPR040122">
    <property type="entry name" value="Importin_beta"/>
</dbReference>
<dbReference type="AlphaFoldDB" id="A0A9R0SHM4"/>
<dbReference type="InterPro" id="IPR016024">
    <property type="entry name" value="ARM-type_fold"/>
</dbReference>
<evidence type="ECO:0000256" key="8">
    <source>
        <dbReference type="PROSITE-ProRule" id="PRU00103"/>
    </source>
</evidence>
<comment type="subcellular location">
    <subcellularLocation>
        <location evidence="2">Cytoplasm</location>
    </subcellularLocation>
    <subcellularLocation>
        <location evidence="1">Nucleus</location>
    </subcellularLocation>
</comment>
<sequence length="922" mass="100345">MDPQAAEGQDAAAVLGADPAPLTALLGDLASPANEARSRAERTFHALRASHPDPLALRLAHLLLSPAHPAAPMAAVLLRRLISPGSQAFVYPALAPATQSSLRALLLSAASAPGLSRSISKKLSDAVAELATYLLPSGSWPDLLTFLYKSVASSSSPPALQESALNTLARLASHLAAGFPDLHALLLAALSHPSSTDVRVAGLNAAISVIQSLPSAADRDRFQDLLPAMMRALAESLNCGNEGSAQEALEMMIELAGLEPRFLRRQLPDVVASMLQIAEAPGLEDGTRHLAVEFVVTLAEARERAPGMMRRLPRYVGRLFAVVMTMLLDVQDEPAWYAAVSEEEDAGETGSFVFAQECLDRLAIAVGGNTILPVAAELLPSFIGAEEWKRRHAALMTISQIAEGCAKVMTKNLDQVVGMVLNSFNDPHPRVRWAAINAVGQLSTDLGPELQNKLHHVVLPALASAMDDSENPRVQAHAASAILNFSENCRPDILTPYLDVIVGKLLLLLQSGSQMVQEGALTALASAADSSQEHFQKYYDAVIPYLKAILMNATDKSSRMLRAKSMECISLVGMAVGKQKFRDDAKQVMEVLMSLQGSHMEADDPITSYMLQAWARLCKCLGQEFLPYMSVVMPPLLQSAQLKPDVSITSADEDGESDDDGVETITLGDKRIGIRTSLLEEKATACSMLCCYADELKEGFFPWIDQVATTLVPLLKFYFHDEVRKAAVSAMPELLRSAKLAVEKGQAQGRDNSYLKQLSDYIVPALVEAMHKEPETQICASILESLNESIQMSGTLLDEGQVRYIVEGIKEVITASSNRRTERTERANAEDFDSEEDELLREENEQEDEIFDQVGDCLGTLVKTFKTYFLPFFDELSVYLTPMLGKDKTSEERRVTICIFDDVAEHCREAAVSIMTHIFLPC</sequence>
<evidence type="ECO:0000313" key="10">
    <source>
        <dbReference type="EMBL" id="VAH95346.1"/>
    </source>
</evidence>
<keyword evidence="11" id="KW-1185">Reference proteome</keyword>
<gene>
    <name evidence="10" type="ORF">TRITD_4Av1G195250</name>
</gene>
<dbReference type="Proteomes" id="UP000324705">
    <property type="component" value="Chromosome 4A"/>
</dbReference>
<dbReference type="InterPro" id="IPR041653">
    <property type="entry name" value="Importin_rep_4"/>
</dbReference>
<evidence type="ECO:0000256" key="3">
    <source>
        <dbReference type="ARBA" id="ARBA00022448"/>
    </source>
</evidence>
<protein>
    <recommendedName>
        <fullName evidence="9">TOG domain-containing protein</fullName>
    </recommendedName>
</protein>
<dbReference type="GO" id="GO:0005737">
    <property type="term" value="C:cytoplasm"/>
    <property type="evidence" value="ECO:0007669"/>
    <property type="project" value="UniProtKB-SubCell"/>
</dbReference>
<dbReference type="Pfam" id="PF25574">
    <property type="entry name" value="TPR_IMB1"/>
    <property type="match status" value="1"/>
</dbReference>
<dbReference type="PROSITE" id="PS50077">
    <property type="entry name" value="HEAT_REPEAT"/>
    <property type="match status" value="1"/>
</dbReference>
<keyword evidence="7" id="KW-0539">Nucleus</keyword>
<evidence type="ECO:0000256" key="6">
    <source>
        <dbReference type="ARBA" id="ARBA00022927"/>
    </source>
</evidence>
<evidence type="ECO:0000256" key="1">
    <source>
        <dbReference type="ARBA" id="ARBA00004123"/>
    </source>
</evidence>
<keyword evidence="6" id="KW-0653">Protein transport</keyword>
<evidence type="ECO:0000256" key="4">
    <source>
        <dbReference type="ARBA" id="ARBA00022490"/>
    </source>
</evidence>
<dbReference type="GO" id="GO:0006606">
    <property type="term" value="P:protein import into nucleus"/>
    <property type="evidence" value="ECO:0007669"/>
    <property type="project" value="InterPro"/>
</dbReference>
<dbReference type="SUPFAM" id="SSF48371">
    <property type="entry name" value="ARM repeat"/>
    <property type="match status" value="1"/>
</dbReference>
<dbReference type="Pfam" id="PF18808">
    <property type="entry name" value="Importin_rep_4"/>
    <property type="match status" value="1"/>
</dbReference>
<dbReference type="InterPro" id="IPR011989">
    <property type="entry name" value="ARM-like"/>
</dbReference>
<evidence type="ECO:0000256" key="5">
    <source>
        <dbReference type="ARBA" id="ARBA00022737"/>
    </source>
</evidence>
<reference evidence="10 11" key="1">
    <citation type="submission" date="2017-09" db="EMBL/GenBank/DDBJ databases">
        <authorList>
            <consortium name="International Durum Wheat Genome Sequencing Consortium (IDWGSC)"/>
            <person name="Milanesi L."/>
        </authorList>
    </citation>
    <scope>NUCLEOTIDE SEQUENCE [LARGE SCALE GENOMIC DNA]</scope>
    <source>
        <strain evidence="11">cv. Svevo</strain>
    </source>
</reference>
<evidence type="ECO:0000313" key="11">
    <source>
        <dbReference type="Proteomes" id="UP000324705"/>
    </source>
</evidence>
<organism evidence="10 11">
    <name type="scientific">Triticum turgidum subsp. durum</name>
    <name type="common">Durum wheat</name>
    <name type="synonym">Triticum durum</name>
    <dbReference type="NCBI Taxonomy" id="4567"/>
    <lineage>
        <taxon>Eukaryota</taxon>
        <taxon>Viridiplantae</taxon>
        <taxon>Streptophyta</taxon>
        <taxon>Embryophyta</taxon>
        <taxon>Tracheophyta</taxon>
        <taxon>Spermatophyta</taxon>
        <taxon>Magnoliopsida</taxon>
        <taxon>Liliopsida</taxon>
        <taxon>Poales</taxon>
        <taxon>Poaceae</taxon>
        <taxon>BOP clade</taxon>
        <taxon>Pooideae</taxon>
        <taxon>Triticodae</taxon>
        <taxon>Triticeae</taxon>
        <taxon>Triticinae</taxon>
        <taxon>Triticum</taxon>
    </lineage>
</organism>
<feature type="domain" description="TOG" evidence="9">
    <location>
        <begin position="363"/>
        <end position="606"/>
    </location>
</feature>
<evidence type="ECO:0000256" key="2">
    <source>
        <dbReference type="ARBA" id="ARBA00004496"/>
    </source>
</evidence>
<dbReference type="Pfam" id="PF25780">
    <property type="entry name" value="TPR_IPO5"/>
    <property type="match status" value="1"/>
</dbReference>
<proteinExistence type="predicted"/>
<dbReference type="EMBL" id="LT934117">
    <property type="protein sequence ID" value="VAH95346.1"/>
    <property type="molecule type" value="Genomic_DNA"/>
</dbReference>
<keyword evidence="3" id="KW-0813">Transport</keyword>
<dbReference type="InterPro" id="IPR041389">
    <property type="entry name" value="Importin_rep_6"/>
</dbReference>
<dbReference type="PANTHER" id="PTHR10527">
    <property type="entry name" value="IMPORTIN BETA"/>
    <property type="match status" value="1"/>
</dbReference>
<feature type="repeat" description="HEAT" evidence="8">
    <location>
        <begin position="416"/>
        <end position="454"/>
    </location>
</feature>
<name>A0A9R0SHM4_TRITD</name>
<dbReference type="Pfam" id="PF18829">
    <property type="entry name" value="Importin_rep_6"/>
    <property type="match status" value="1"/>
</dbReference>
<dbReference type="InterPro" id="IPR021133">
    <property type="entry name" value="HEAT_type_2"/>
</dbReference>
<dbReference type="SMART" id="SM01349">
    <property type="entry name" value="TOG"/>
    <property type="match status" value="1"/>
</dbReference>
<keyword evidence="4" id="KW-0963">Cytoplasm</keyword>
<dbReference type="InterPro" id="IPR058584">
    <property type="entry name" value="IMB1_TNPO1-like_TPR"/>
</dbReference>
<evidence type="ECO:0000256" key="7">
    <source>
        <dbReference type="ARBA" id="ARBA00023242"/>
    </source>
</evidence>
<accession>A0A9R0SHM4</accession>
<keyword evidence="5" id="KW-0677">Repeat</keyword>